<accession>D5WVN1</accession>
<dbReference type="AlphaFoldDB" id="D5WVN1"/>
<dbReference type="Proteomes" id="UP000002368">
    <property type="component" value="Chromosome"/>
</dbReference>
<dbReference type="KEGG" id="bts:Btus_2942"/>
<evidence type="ECO:0000313" key="1">
    <source>
        <dbReference type="EMBL" id="ADG07574.1"/>
    </source>
</evidence>
<dbReference type="EMBL" id="CP002017">
    <property type="protein sequence ID" value="ADG07574.1"/>
    <property type="molecule type" value="Genomic_DNA"/>
</dbReference>
<name>D5WVN1_KYRT2</name>
<proteinExistence type="predicted"/>
<organism evidence="1 2">
    <name type="scientific">Kyrpidia tusciae (strain DSM 2912 / NBRC 15312 / T2)</name>
    <name type="common">Bacillus tusciae</name>
    <dbReference type="NCBI Taxonomy" id="562970"/>
    <lineage>
        <taxon>Bacteria</taxon>
        <taxon>Bacillati</taxon>
        <taxon>Bacillota</taxon>
        <taxon>Bacilli</taxon>
        <taxon>Bacillales</taxon>
        <taxon>Alicyclobacillaceae</taxon>
        <taxon>Kyrpidia</taxon>
    </lineage>
</organism>
<protein>
    <submittedName>
        <fullName evidence="1">Uncharacterized protein</fullName>
    </submittedName>
</protein>
<dbReference type="RefSeq" id="WP_013076855.1">
    <property type="nucleotide sequence ID" value="NC_014098.1"/>
</dbReference>
<dbReference type="HOGENOM" id="CLU_2423125_0_0_9"/>
<sequence>MVPNDNSMGKDIAERHIGVCSLLRLHVEGSPVVLAEAVARGLSVIDEVKSLGDRCKRQSVQVEREDGSVFWLPSHDLPGRGRFYFKSQMGQ</sequence>
<gene>
    <name evidence="1" type="ordered locus">Btus_2942</name>
</gene>
<reference evidence="1 2" key="1">
    <citation type="journal article" date="2011" name="Stand. Genomic Sci.">
        <title>Complete genome sequence of the thermophilic, hydrogen-oxidizing Bacillus tusciae type strain (T2) and reclassification in the new genus, Kyrpidia gen. nov. as Kyrpidia tusciae comb. nov. and emendation of the family Alicyclobacillaceae da Costa and Rainey, 2010.</title>
        <authorList>
            <person name="Klenk H.P."/>
            <person name="Lapidus A."/>
            <person name="Chertkov O."/>
            <person name="Copeland A."/>
            <person name="Del Rio T.G."/>
            <person name="Nolan M."/>
            <person name="Lucas S."/>
            <person name="Chen F."/>
            <person name="Tice H."/>
            <person name="Cheng J.F."/>
            <person name="Han C."/>
            <person name="Bruce D."/>
            <person name="Goodwin L."/>
            <person name="Pitluck S."/>
            <person name="Pati A."/>
            <person name="Ivanova N."/>
            <person name="Mavromatis K."/>
            <person name="Daum C."/>
            <person name="Chen A."/>
            <person name="Palaniappan K."/>
            <person name="Chang Y.J."/>
            <person name="Land M."/>
            <person name="Hauser L."/>
            <person name="Jeffries C.D."/>
            <person name="Detter J.C."/>
            <person name="Rohde M."/>
            <person name="Abt B."/>
            <person name="Pukall R."/>
            <person name="Goker M."/>
            <person name="Bristow J."/>
            <person name="Markowitz V."/>
            <person name="Hugenholtz P."/>
            <person name="Eisen J.A."/>
        </authorList>
    </citation>
    <scope>NUCLEOTIDE SEQUENCE [LARGE SCALE GENOMIC DNA]</scope>
    <source>
        <strain evidence="1 2">DSM 2912</strain>
    </source>
</reference>
<dbReference type="STRING" id="562970.Btus_2942"/>
<evidence type="ECO:0000313" key="2">
    <source>
        <dbReference type="Proteomes" id="UP000002368"/>
    </source>
</evidence>
<keyword evidence="2" id="KW-1185">Reference proteome</keyword>